<organism evidence="1 2">
    <name type="scientific">Actinomadura harenae</name>
    <dbReference type="NCBI Taxonomy" id="2483351"/>
    <lineage>
        <taxon>Bacteria</taxon>
        <taxon>Bacillati</taxon>
        <taxon>Actinomycetota</taxon>
        <taxon>Actinomycetes</taxon>
        <taxon>Streptosporangiales</taxon>
        <taxon>Thermomonosporaceae</taxon>
        <taxon>Actinomadura</taxon>
    </lineage>
</organism>
<dbReference type="PANTHER" id="PTHR43861:SF1">
    <property type="entry name" value="TRANS-ACONITATE 2-METHYLTRANSFERASE"/>
    <property type="match status" value="1"/>
</dbReference>
<keyword evidence="1" id="KW-0808">Transferase</keyword>
<sequence>MGDFPMGTTDQYVTRPGTPMIGPYSTNQMDDFYTALSQGEAKPSGVMNLMQHLIVAERCPPGARVLDVCCGRGLALPLLYRYAPNIAGYVGLDISATNLAEARIRIAALRGTHGDPFPVELVECDVAQPWPKLPDLPRGGFEVAVYTSALEHLPFELGVQSLRHAAAALAPGGVLWLSTPAAVGPPPRPLQYRVHVYEWSQEEVQEVVGDAGLVIEDVIGLLPPAPATVADALTRRYGDAAAVWYRDLAERVPAALLDTVSAVMVAEAAIELLFLCRKPA</sequence>
<dbReference type="Gene3D" id="3.40.50.150">
    <property type="entry name" value="Vaccinia Virus protein VP39"/>
    <property type="match status" value="1"/>
</dbReference>
<dbReference type="PANTHER" id="PTHR43861">
    <property type="entry name" value="TRANS-ACONITATE 2-METHYLTRANSFERASE-RELATED"/>
    <property type="match status" value="1"/>
</dbReference>
<keyword evidence="1" id="KW-0489">Methyltransferase</keyword>
<dbReference type="Pfam" id="PF13489">
    <property type="entry name" value="Methyltransf_23"/>
    <property type="match status" value="1"/>
</dbReference>
<gene>
    <name evidence="1" type="ORF">EBO15_32260</name>
</gene>
<dbReference type="Proteomes" id="UP000282674">
    <property type="component" value="Unassembled WGS sequence"/>
</dbReference>
<dbReference type="InterPro" id="IPR029063">
    <property type="entry name" value="SAM-dependent_MTases_sf"/>
</dbReference>
<dbReference type="EMBL" id="RFFG01000082">
    <property type="protein sequence ID" value="RMI38610.1"/>
    <property type="molecule type" value="Genomic_DNA"/>
</dbReference>
<dbReference type="AlphaFoldDB" id="A0A3M2LP00"/>
<reference evidence="1 2" key="1">
    <citation type="submission" date="2018-10" db="EMBL/GenBank/DDBJ databases">
        <title>Isolation from soil.</title>
        <authorList>
            <person name="Hu J."/>
        </authorList>
    </citation>
    <scope>NUCLEOTIDE SEQUENCE [LARGE SCALE GENOMIC DNA]</scope>
    <source>
        <strain evidence="1 2">NEAU-Ht49</strain>
    </source>
</reference>
<keyword evidence="2" id="KW-1185">Reference proteome</keyword>
<protein>
    <submittedName>
        <fullName evidence="1">Class I SAM-dependent methyltransferase</fullName>
    </submittedName>
</protein>
<dbReference type="SUPFAM" id="SSF53335">
    <property type="entry name" value="S-adenosyl-L-methionine-dependent methyltransferases"/>
    <property type="match status" value="1"/>
</dbReference>
<dbReference type="GO" id="GO:0032259">
    <property type="term" value="P:methylation"/>
    <property type="evidence" value="ECO:0007669"/>
    <property type="project" value="UniProtKB-KW"/>
</dbReference>
<proteinExistence type="predicted"/>
<evidence type="ECO:0000313" key="2">
    <source>
        <dbReference type="Proteomes" id="UP000282674"/>
    </source>
</evidence>
<accession>A0A3M2LP00</accession>
<comment type="caution">
    <text evidence="1">The sequence shown here is derived from an EMBL/GenBank/DDBJ whole genome shotgun (WGS) entry which is preliminary data.</text>
</comment>
<dbReference type="CDD" id="cd02440">
    <property type="entry name" value="AdoMet_MTases"/>
    <property type="match status" value="1"/>
</dbReference>
<dbReference type="GO" id="GO:0008168">
    <property type="term" value="F:methyltransferase activity"/>
    <property type="evidence" value="ECO:0007669"/>
    <property type="project" value="UniProtKB-KW"/>
</dbReference>
<evidence type="ECO:0000313" key="1">
    <source>
        <dbReference type="EMBL" id="RMI38610.1"/>
    </source>
</evidence>
<name>A0A3M2LP00_9ACTN</name>